<feature type="transmembrane region" description="Helical" evidence="1">
    <location>
        <begin position="33"/>
        <end position="53"/>
    </location>
</feature>
<organism evidence="2 3">
    <name type="scientific">Christiangramia sediminicola</name>
    <dbReference type="NCBI Taxonomy" id="3073267"/>
    <lineage>
        <taxon>Bacteria</taxon>
        <taxon>Pseudomonadati</taxon>
        <taxon>Bacteroidota</taxon>
        <taxon>Flavobacteriia</taxon>
        <taxon>Flavobacteriales</taxon>
        <taxon>Flavobacteriaceae</taxon>
        <taxon>Christiangramia</taxon>
    </lineage>
</organism>
<sequence>MMKLTLKPNVLSAAIFGCLLVVLRFLITMELHYIFLIWNLFLAMVPLGLSKLLCRQKFRLSLNLLLLGSWVLFLPNSFYVITDLIHLKNSNFLFYDAGLISFFAILCVSLGFLSMMEVKSFLHENAPKLNHWIMNIMLLFLCAFGIFLGRFLRYNSWNIVNDPISLFKDCFNFIRHPVEHAQVWFFTFGFGLLLVGLYHIFLKITEARNEIL</sequence>
<dbReference type="PROSITE" id="PS51257">
    <property type="entry name" value="PROKAR_LIPOPROTEIN"/>
    <property type="match status" value="1"/>
</dbReference>
<dbReference type="Pfam" id="PF07099">
    <property type="entry name" value="DUF1361"/>
    <property type="match status" value="1"/>
</dbReference>
<name>A0ABU1ERL2_9FLAO</name>
<gene>
    <name evidence="2" type="ORF">RE431_10190</name>
</gene>
<keyword evidence="3" id="KW-1185">Reference proteome</keyword>
<evidence type="ECO:0000256" key="1">
    <source>
        <dbReference type="SAM" id="Phobius"/>
    </source>
</evidence>
<keyword evidence="1" id="KW-1133">Transmembrane helix</keyword>
<evidence type="ECO:0000313" key="3">
    <source>
        <dbReference type="Proteomes" id="UP001257234"/>
    </source>
</evidence>
<accession>A0ABU1ERL2</accession>
<dbReference type="Proteomes" id="UP001257234">
    <property type="component" value="Unassembled WGS sequence"/>
</dbReference>
<protein>
    <submittedName>
        <fullName evidence="2">DUF1361 domain-containing protein</fullName>
    </submittedName>
</protein>
<feature type="transmembrane region" description="Helical" evidence="1">
    <location>
        <begin position="60"/>
        <end position="81"/>
    </location>
</feature>
<comment type="caution">
    <text evidence="2">The sequence shown here is derived from an EMBL/GenBank/DDBJ whole genome shotgun (WGS) entry which is preliminary data.</text>
</comment>
<evidence type="ECO:0000313" key="2">
    <source>
        <dbReference type="EMBL" id="MDR5591006.1"/>
    </source>
</evidence>
<dbReference type="InterPro" id="IPR009793">
    <property type="entry name" value="DUF1361"/>
</dbReference>
<dbReference type="EMBL" id="JAVJIU010000003">
    <property type="protein sequence ID" value="MDR5591006.1"/>
    <property type="molecule type" value="Genomic_DNA"/>
</dbReference>
<feature type="transmembrane region" description="Helical" evidence="1">
    <location>
        <begin position="9"/>
        <end position="27"/>
    </location>
</feature>
<feature type="transmembrane region" description="Helical" evidence="1">
    <location>
        <begin position="133"/>
        <end position="152"/>
    </location>
</feature>
<keyword evidence="1" id="KW-0472">Membrane</keyword>
<keyword evidence="1" id="KW-0812">Transmembrane</keyword>
<dbReference type="RefSeq" id="WP_309561872.1">
    <property type="nucleotide sequence ID" value="NZ_JAVJIU010000003.1"/>
</dbReference>
<feature type="transmembrane region" description="Helical" evidence="1">
    <location>
        <begin position="183"/>
        <end position="202"/>
    </location>
</feature>
<feature type="transmembrane region" description="Helical" evidence="1">
    <location>
        <begin position="93"/>
        <end position="113"/>
    </location>
</feature>
<proteinExistence type="predicted"/>
<reference evidence="3" key="1">
    <citation type="submission" date="2023-07" db="EMBL/GenBank/DDBJ databases">
        <title>Christiangramia sp. SM2212., a novel bacterium of the family Flavobacteriaceae isolated from the sea sediment.</title>
        <authorList>
            <person name="Wang J."/>
            <person name="Zhang X."/>
        </authorList>
    </citation>
    <scope>NUCLEOTIDE SEQUENCE [LARGE SCALE GENOMIC DNA]</scope>
    <source>
        <strain evidence="3">SM2212</strain>
    </source>
</reference>